<dbReference type="AlphaFoldDB" id="A0A9N8HIG2"/>
<dbReference type="OrthoDB" id="6411518at2759"/>
<sequence>MLNPKDSRILHISSEMHKMCGGLFFGSKSIVDKYCPPNPKKGSASADYALSKACQILMATQLNHARKIRAFAIEPGLVRTQIGRHAPAQWALELEYLLLGPFFLRTVDQGCSSTLFCALAPMEVLNGPGNDGNKETPFYYANCQPKKPKAVCLDAEEAQRLQDLYKKCWKDFL</sequence>
<dbReference type="SUPFAM" id="SSF51735">
    <property type="entry name" value="NAD(P)-binding Rossmann-fold domains"/>
    <property type="match status" value="1"/>
</dbReference>
<comment type="similarity">
    <text evidence="1">Belongs to the short-chain dehydrogenases/reductases (SDR) family.</text>
</comment>
<gene>
    <name evidence="3" type="ORF">SEMRO_622_G176910.1</name>
</gene>
<dbReference type="InterPro" id="IPR036291">
    <property type="entry name" value="NAD(P)-bd_dom_sf"/>
</dbReference>
<comment type="caution">
    <text evidence="3">The sequence shown here is derived from an EMBL/GenBank/DDBJ whole genome shotgun (WGS) entry which is preliminary data.</text>
</comment>
<protein>
    <submittedName>
        <fullName evidence="3">NAD dependent epimerase/dehydratase family</fullName>
    </submittedName>
</protein>
<dbReference type="PANTHER" id="PTHR24320:SF148">
    <property type="entry name" value="NAD(P)-BINDING ROSSMANN-FOLD SUPERFAMILY PROTEIN"/>
    <property type="match status" value="1"/>
</dbReference>
<evidence type="ECO:0000313" key="3">
    <source>
        <dbReference type="EMBL" id="CAB9513927.1"/>
    </source>
</evidence>
<dbReference type="PANTHER" id="PTHR24320">
    <property type="entry name" value="RETINOL DEHYDROGENASE"/>
    <property type="match status" value="1"/>
</dbReference>
<dbReference type="Proteomes" id="UP001153069">
    <property type="component" value="Unassembled WGS sequence"/>
</dbReference>
<reference evidence="3" key="1">
    <citation type="submission" date="2020-06" db="EMBL/GenBank/DDBJ databases">
        <authorList>
            <consortium name="Plant Systems Biology data submission"/>
        </authorList>
    </citation>
    <scope>NUCLEOTIDE SEQUENCE</scope>
    <source>
        <strain evidence="3">D6</strain>
    </source>
</reference>
<dbReference type="GO" id="GO:0016491">
    <property type="term" value="F:oxidoreductase activity"/>
    <property type="evidence" value="ECO:0007669"/>
    <property type="project" value="UniProtKB-KW"/>
</dbReference>
<keyword evidence="4" id="KW-1185">Reference proteome</keyword>
<organism evidence="3 4">
    <name type="scientific">Seminavis robusta</name>
    <dbReference type="NCBI Taxonomy" id="568900"/>
    <lineage>
        <taxon>Eukaryota</taxon>
        <taxon>Sar</taxon>
        <taxon>Stramenopiles</taxon>
        <taxon>Ochrophyta</taxon>
        <taxon>Bacillariophyta</taxon>
        <taxon>Bacillariophyceae</taxon>
        <taxon>Bacillariophycidae</taxon>
        <taxon>Naviculales</taxon>
        <taxon>Naviculaceae</taxon>
        <taxon>Seminavis</taxon>
    </lineage>
</organism>
<evidence type="ECO:0000256" key="2">
    <source>
        <dbReference type="ARBA" id="ARBA00023002"/>
    </source>
</evidence>
<keyword evidence="2" id="KW-0560">Oxidoreductase</keyword>
<name>A0A9N8HIG2_9STRA</name>
<dbReference type="Gene3D" id="3.40.50.720">
    <property type="entry name" value="NAD(P)-binding Rossmann-like Domain"/>
    <property type="match status" value="1"/>
</dbReference>
<proteinExistence type="inferred from homology"/>
<evidence type="ECO:0000256" key="1">
    <source>
        <dbReference type="ARBA" id="ARBA00006484"/>
    </source>
</evidence>
<dbReference type="EMBL" id="CAICTM010000621">
    <property type="protein sequence ID" value="CAB9513927.1"/>
    <property type="molecule type" value="Genomic_DNA"/>
</dbReference>
<evidence type="ECO:0000313" key="4">
    <source>
        <dbReference type="Proteomes" id="UP001153069"/>
    </source>
</evidence>
<accession>A0A9N8HIG2</accession>